<proteinExistence type="predicted"/>
<accession>A0ABQ2GRZ9</accession>
<evidence type="ECO:0000313" key="7">
    <source>
        <dbReference type="Proteomes" id="UP000616499"/>
    </source>
</evidence>
<dbReference type="EMBL" id="BMNW01000004">
    <property type="protein sequence ID" value="GGM09229.1"/>
    <property type="molecule type" value="Genomic_DNA"/>
</dbReference>
<name>A0ABQ2GRZ9_9PSED</name>
<protein>
    <recommendedName>
        <fullName evidence="1">diguanylate cyclase</fullName>
        <ecNumber evidence="1">2.7.7.65</ecNumber>
    </recommendedName>
</protein>
<dbReference type="Pfam" id="PF20975">
    <property type="entry name" value="DGCcoil"/>
    <property type="match status" value="2"/>
</dbReference>
<feature type="region of interest" description="Disordered" evidence="4">
    <location>
        <begin position="154"/>
        <end position="344"/>
    </location>
</feature>
<comment type="catalytic activity">
    <reaction evidence="2">
        <text>2 GTP = 3',3'-c-di-GMP + 2 diphosphate</text>
        <dbReference type="Rhea" id="RHEA:24898"/>
        <dbReference type="ChEBI" id="CHEBI:33019"/>
        <dbReference type="ChEBI" id="CHEBI:37565"/>
        <dbReference type="ChEBI" id="CHEBI:58805"/>
        <dbReference type="EC" id="2.7.7.65"/>
    </reaction>
</comment>
<dbReference type="Gene3D" id="3.30.70.270">
    <property type="match status" value="1"/>
</dbReference>
<dbReference type="InterPro" id="IPR000160">
    <property type="entry name" value="GGDEF_dom"/>
</dbReference>
<keyword evidence="7" id="KW-1185">Reference proteome</keyword>
<feature type="domain" description="GGDEF" evidence="5">
    <location>
        <begin position="580"/>
        <end position="710"/>
    </location>
</feature>
<dbReference type="InterPro" id="IPR050469">
    <property type="entry name" value="Diguanylate_Cyclase"/>
</dbReference>
<comment type="caution">
    <text evidence="6">The sequence shown here is derived from an EMBL/GenBank/DDBJ whole genome shotgun (WGS) entry which is preliminary data.</text>
</comment>
<feature type="compositionally biased region" description="Basic and acidic residues" evidence="4">
    <location>
        <begin position="285"/>
        <end position="296"/>
    </location>
</feature>
<evidence type="ECO:0000256" key="4">
    <source>
        <dbReference type="SAM" id="MobiDB-lite"/>
    </source>
</evidence>
<dbReference type="PANTHER" id="PTHR45138:SF9">
    <property type="entry name" value="DIGUANYLATE CYCLASE DGCM-RELATED"/>
    <property type="match status" value="1"/>
</dbReference>
<feature type="compositionally biased region" description="Low complexity" evidence="4">
    <location>
        <begin position="255"/>
        <end position="269"/>
    </location>
</feature>
<dbReference type="Proteomes" id="UP000616499">
    <property type="component" value="Unassembled WGS sequence"/>
</dbReference>
<evidence type="ECO:0000313" key="6">
    <source>
        <dbReference type="EMBL" id="GGM09229.1"/>
    </source>
</evidence>
<dbReference type="PROSITE" id="PS50887">
    <property type="entry name" value="GGDEF"/>
    <property type="match status" value="1"/>
</dbReference>
<dbReference type="EC" id="2.7.7.65" evidence="1"/>
<dbReference type="InterPro" id="IPR029787">
    <property type="entry name" value="Nucleotide_cyclase"/>
</dbReference>
<sequence length="710" mass="79230">MSQDDLERWKNKYLEVVERQEEVVARWEARLDLVRRGLTRTSIAAEGNDKAVDECLHDLRNILRHENMDDELSRMIPRLEKTVLESERRRSERAEQAAQAFADLSHMLMALPLPRDIRKSLKRFAKKSAASAEQPGDFPKLVIELSQLQRQALEAQANAQPHKPGFLERLLGKGKGETPVVPQPQPVPVRQDEDDEEDLEDGAVSTAVELPAPADPAKPEKTAPSKLDKPEPETASIPVPVEEPKPTVQQEVLVEPAAEPASASSAIAEPLKEVPADTAIADESESFKTVEPEKVSTAETIAAKTDESAEVEVETQAETGAGAETEDQPPVSSTTTGDPLEAGPTVTTAESAAFDLPPPPEPGYSAIAPHIEATLIHLLDELQLPESHKPQAEALRQRMFGRLNWYELVPLLDDLSGLVLSLNDQGHREFEGYLKQLNQRLDGFQNHLQKVNEGHDEAREQERSFSEELREQVSDLQTHVQEAAEPDNVKQALESRLDGMLSNMERYQQQREAREQAMAERLKTLSERVASMEQEADDYRSHVEEQRKKALTDPLTGLPNRAAWAERLDAEVSLWQRYHNSLLLAVIDVDHFKRVNDDFGHLAGDKVLKIIGSQLSKKLRRGDFIARFGGEEFVVLLPNTPIEEGEPLIHELRTAIESCPFHFKGERVTITCSAGLTAFQTGEGSKQAFERADQALYRAKRGGRNRTELA</sequence>
<organism evidence="6 7">
    <name type="scientific">Pseudomonas asuensis</name>
    <dbReference type="NCBI Taxonomy" id="1825787"/>
    <lineage>
        <taxon>Bacteria</taxon>
        <taxon>Pseudomonadati</taxon>
        <taxon>Pseudomonadota</taxon>
        <taxon>Gammaproteobacteria</taxon>
        <taxon>Pseudomonadales</taxon>
        <taxon>Pseudomonadaceae</taxon>
        <taxon>Pseudomonas</taxon>
    </lineage>
</organism>
<keyword evidence="3" id="KW-0175">Coiled coil</keyword>
<evidence type="ECO:0000256" key="2">
    <source>
        <dbReference type="ARBA" id="ARBA00034247"/>
    </source>
</evidence>
<feature type="coiled-coil region" evidence="3">
    <location>
        <begin position="490"/>
        <end position="549"/>
    </location>
</feature>
<dbReference type="InterPro" id="IPR043128">
    <property type="entry name" value="Rev_trsase/Diguanyl_cyclase"/>
</dbReference>
<dbReference type="SUPFAM" id="SSF55073">
    <property type="entry name" value="Nucleotide cyclase"/>
    <property type="match status" value="1"/>
</dbReference>
<dbReference type="PANTHER" id="PTHR45138">
    <property type="entry name" value="REGULATORY COMPONENTS OF SENSORY TRANSDUCTION SYSTEM"/>
    <property type="match status" value="1"/>
</dbReference>
<evidence type="ECO:0000256" key="1">
    <source>
        <dbReference type="ARBA" id="ARBA00012528"/>
    </source>
</evidence>
<dbReference type="Pfam" id="PF00990">
    <property type="entry name" value="GGDEF"/>
    <property type="match status" value="1"/>
</dbReference>
<gene>
    <name evidence="6" type="ORF">GCM10009425_20600</name>
</gene>
<evidence type="ECO:0000256" key="3">
    <source>
        <dbReference type="SAM" id="Coils"/>
    </source>
</evidence>
<feature type="compositionally biased region" description="Acidic residues" evidence="4">
    <location>
        <begin position="192"/>
        <end position="201"/>
    </location>
</feature>
<dbReference type="NCBIfam" id="TIGR00254">
    <property type="entry name" value="GGDEF"/>
    <property type="match status" value="1"/>
</dbReference>
<dbReference type="SMART" id="SM00267">
    <property type="entry name" value="GGDEF"/>
    <property type="match status" value="1"/>
</dbReference>
<evidence type="ECO:0000259" key="5">
    <source>
        <dbReference type="PROSITE" id="PS50887"/>
    </source>
</evidence>
<dbReference type="InterPro" id="IPR048516">
    <property type="entry name" value="DGCcoil"/>
</dbReference>
<reference evidence="7" key="1">
    <citation type="journal article" date="2019" name="Int. J. Syst. Evol. Microbiol.">
        <title>The Global Catalogue of Microorganisms (GCM) 10K type strain sequencing project: providing services to taxonomists for standard genome sequencing and annotation.</title>
        <authorList>
            <consortium name="The Broad Institute Genomics Platform"/>
            <consortium name="The Broad Institute Genome Sequencing Center for Infectious Disease"/>
            <person name="Wu L."/>
            <person name="Ma J."/>
        </authorList>
    </citation>
    <scope>NUCLEOTIDE SEQUENCE [LARGE SCALE GENOMIC DNA]</scope>
    <source>
        <strain evidence="7">JCM 13501</strain>
    </source>
</reference>
<dbReference type="CDD" id="cd01949">
    <property type="entry name" value="GGDEF"/>
    <property type="match status" value="1"/>
</dbReference>
<dbReference type="RefSeq" id="WP_188866042.1">
    <property type="nucleotide sequence ID" value="NZ_BMNW01000004.1"/>
</dbReference>
<feature type="compositionally biased region" description="Basic and acidic residues" evidence="4">
    <location>
        <begin position="217"/>
        <end position="232"/>
    </location>
</feature>